<organism evidence="2 3">
    <name type="scientific">Paeniroseomonas aquatica</name>
    <dbReference type="NCBI Taxonomy" id="373043"/>
    <lineage>
        <taxon>Bacteria</taxon>
        <taxon>Pseudomonadati</taxon>
        <taxon>Pseudomonadota</taxon>
        <taxon>Alphaproteobacteria</taxon>
        <taxon>Acetobacterales</taxon>
        <taxon>Acetobacteraceae</taxon>
        <taxon>Paeniroseomonas</taxon>
    </lineage>
</organism>
<proteinExistence type="predicted"/>
<evidence type="ECO:0000313" key="2">
    <source>
        <dbReference type="EMBL" id="MDN3563858.1"/>
    </source>
</evidence>
<dbReference type="InterPro" id="IPR006665">
    <property type="entry name" value="OmpA-like"/>
</dbReference>
<dbReference type="Gene3D" id="3.30.1330.60">
    <property type="entry name" value="OmpA-like domain"/>
    <property type="match status" value="1"/>
</dbReference>
<evidence type="ECO:0000313" key="3">
    <source>
        <dbReference type="Proteomes" id="UP001529369"/>
    </source>
</evidence>
<protein>
    <submittedName>
        <fullName evidence="2">OmpA family protein</fullName>
    </submittedName>
</protein>
<accession>A0ABT8A276</accession>
<sequence length="127" mass="12467">AQPPPARPPAPLDVPAGMEALPEGGFRLRFADGTAALPAEAAGSLAGLGSQLAAGPAGRVVVTGQASGPVADISIARRLSLARGLAVKQALAAGGLAPTRIDLRPMGRTADAADAVDVLPPAPESPR</sequence>
<feature type="domain" description="OmpA-like" evidence="1">
    <location>
        <begin position="29"/>
        <end position="114"/>
    </location>
</feature>
<dbReference type="RefSeq" id="WP_290315652.1">
    <property type="nucleotide sequence ID" value="NZ_JAUFPN010000042.1"/>
</dbReference>
<dbReference type="Pfam" id="PF00691">
    <property type="entry name" value="OmpA"/>
    <property type="match status" value="1"/>
</dbReference>
<evidence type="ECO:0000259" key="1">
    <source>
        <dbReference type="Pfam" id="PF00691"/>
    </source>
</evidence>
<dbReference type="Proteomes" id="UP001529369">
    <property type="component" value="Unassembled WGS sequence"/>
</dbReference>
<keyword evidence="3" id="KW-1185">Reference proteome</keyword>
<reference evidence="3" key="1">
    <citation type="journal article" date="2019" name="Int. J. Syst. Evol. Microbiol.">
        <title>The Global Catalogue of Microorganisms (GCM) 10K type strain sequencing project: providing services to taxonomists for standard genome sequencing and annotation.</title>
        <authorList>
            <consortium name="The Broad Institute Genomics Platform"/>
            <consortium name="The Broad Institute Genome Sequencing Center for Infectious Disease"/>
            <person name="Wu L."/>
            <person name="Ma J."/>
        </authorList>
    </citation>
    <scope>NUCLEOTIDE SEQUENCE [LARGE SCALE GENOMIC DNA]</scope>
    <source>
        <strain evidence="3">CECT 7131</strain>
    </source>
</reference>
<dbReference type="InterPro" id="IPR036737">
    <property type="entry name" value="OmpA-like_sf"/>
</dbReference>
<feature type="non-terminal residue" evidence="2">
    <location>
        <position position="1"/>
    </location>
</feature>
<name>A0ABT8A276_9PROT</name>
<dbReference type="SUPFAM" id="SSF103088">
    <property type="entry name" value="OmpA-like"/>
    <property type="match status" value="1"/>
</dbReference>
<gene>
    <name evidence="2" type="ORF">QWZ14_05635</name>
</gene>
<comment type="caution">
    <text evidence="2">The sequence shown here is derived from an EMBL/GenBank/DDBJ whole genome shotgun (WGS) entry which is preliminary data.</text>
</comment>
<dbReference type="EMBL" id="JAUFPN010000042">
    <property type="protein sequence ID" value="MDN3563858.1"/>
    <property type="molecule type" value="Genomic_DNA"/>
</dbReference>